<protein>
    <submittedName>
        <fullName evidence="2">CoA-binding protein</fullName>
    </submittedName>
</protein>
<evidence type="ECO:0000259" key="1">
    <source>
        <dbReference type="SMART" id="SM00881"/>
    </source>
</evidence>
<dbReference type="SUPFAM" id="SSF51735">
    <property type="entry name" value="NAD(P)-binding Rossmann-fold domains"/>
    <property type="match status" value="1"/>
</dbReference>
<dbReference type="STRING" id="345632.GPICK_07970"/>
<feature type="domain" description="CoA-binding" evidence="1">
    <location>
        <begin position="10"/>
        <end position="102"/>
    </location>
</feature>
<keyword evidence="3" id="KW-1185">Reference proteome</keyword>
<dbReference type="PANTHER" id="PTHR33303">
    <property type="entry name" value="CYTOPLASMIC PROTEIN-RELATED"/>
    <property type="match status" value="1"/>
</dbReference>
<gene>
    <name evidence="2" type="ORF">GPICK_07970</name>
</gene>
<dbReference type="Gene3D" id="3.40.50.720">
    <property type="entry name" value="NAD(P)-binding Rossmann-like Domain"/>
    <property type="match status" value="1"/>
</dbReference>
<evidence type="ECO:0000313" key="3">
    <source>
        <dbReference type="Proteomes" id="UP000057609"/>
    </source>
</evidence>
<evidence type="ECO:0000313" key="2">
    <source>
        <dbReference type="EMBL" id="AJE03297.1"/>
    </source>
</evidence>
<dbReference type="HOGENOM" id="CLU_112567_1_1_7"/>
<dbReference type="SMART" id="SM00881">
    <property type="entry name" value="CoA_binding"/>
    <property type="match status" value="1"/>
</dbReference>
<name>A0A0B5B9N7_9BACT</name>
<dbReference type="KEGG" id="gpi:GPICK_07970"/>
<dbReference type="InterPro" id="IPR036291">
    <property type="entry name" value="NAD(P)-bd_dom_sf"/>
</dbReference>
<proteinExistence type="predicted"/>
<accession>A0A0B5B9N7</accession>
<reference evidence="2 3" key="1">
    <citation type="journal article" date="2015" name="Genome Announc.">
        <title>Complete Genome of Geobacter pickeringii G13T, a Metal-Reducing Isolate from Sedimentary Kaolin Deposits.</title>
        <authorList>
            <person name="Badalamenti J.P."/>
            <person name="Bond D.R."/>
        </authorList>
    </citation>
    <scope>NUCLEOTIDE SEQUENCE [LARGE SCALE GENOMIC DNA]</scope>
    <source>
        <strain evidence="2 3">G13</strain>
    </source>
</reference>
<dbReference type="AlphaFoldDB" id="A0A0B5B9N7"/>
<dbReference type="EMBL" id="CP009788">
    <property type="protein sequence ID" value="AJE03297.1"/>
    <property type="molecule type" value="Genomic_DNA"/>
</dbReference>
<dbReference type="OrthoDB" id="9804695at2"/>
<dbReference type="InterPro" id="IPR003781">
    <property type="entry name" value="CoA-bd"/>
</dbReference>
<dbReference type="PANTHER" id="PTHR33303:SF2">
    <property type="entry name" value="COA-BINDING DOMAIN-CONTAINING PROTEIN"/>
    <property type="match status" value="1"/>
</dbReference>
<organism evidence="2 3">
    <name type="scientific">Geobacter pickeringii</name>
    <dbReference type="NCBI Taxonomy" id="345632"/>
    <lineage>
        <taxon>Bacteria</taxon>
        <taxon>Pseudomonadati</taxon>
        <taxon>Thermodesulfobacteriota</taxon>
        <taxon>Desulfuromonadia</taxon>
        <taxon>Geobacterales</taxon>
        <taxon>Geobacteraceae</taxon>
        <taxon>Geobacter</taxon>
    </lineage>
</organism>
<dbReference type="RefSeq" id="WP_039741969.1">
    <property type="nucleotide sequence ID" value="NZ_CP009788.1"/>
</dbReference>
<dbReference type="Pfam" id="PF13380">
    <property type="entry name" value="CoA_binding_2"/>
    <property type="match status" value="1"/>
</dbReference>
<dbReference type="Proteomes" id="UP000057609">
    <property type="component" value="Chromosome"/>
</dbReference>
<sequence>MDIREQIDIFFKSEEFAVIGASADRHKYGNKVLRVYQQQGLRVIPVNPREREIEGVPCVASVMDLPDTVKSISVITPPPATEQVVELARQKGIENIWMQPGAESDAAVEACRRGGINVIADGSCILIELGYHDH</sequence>